<dbReference type="PANTHER" id="PTHR43046">
    <property type="entry name" value="GDP-MANNOSE MANNOSYL HYDROLASE"/>
    <property type="match status" value="1"/>
</dbReference>
<feature type="domain" description="Nudix hydrolase" evidence="3">
    <location>
        <begin position="19"/>
        <end position="147"/>
    </location>
</feature>
<dbReference type="CDD" id="cd18879">
    <property type="entry name" value="NUDIX_Hydrolase"/>
    <property type="match status" value="1"/>
</dbReference>
<gene>
    <name evidence="4" type="ORF">M5I08_05660</name>
</gene>
<sequence length="168" mass="18818">MPIPEFIAELRRHIGHAPLWLPGATAVVIRNQQVLLIQRSDNHAWTAVTGVVDPGENPADCAVREVLEEAGIHVIARRLAWVHVTRPIVHANGDHAQYLDHVFRMDWSGGEPFAADDECVDARWFDLAEIPDMSANMRRRIELANNDSRNAATVFDTTYTHADQDPGK</sequence>
<comment type="cofactor">
    <cofactor evidence="1">
        <name>Mg(2+)</name>
        <dbReference type="ChEBI" id="CHEBI:18420"/>
    </cofactor>
</comment>
<reference evidence="4" key="1">
    <citation type="submission" date="2022-05" db="EMBL/GenBank/DDBJ databases">
        <title>A methanotrophic Mycobacterium dominates a cave microbial ecosystem.</title>
        <authorList>
            <person name="Van Spanning R.J.M."/>
            <person name="Guan Q."/>
            <person name="Melkonian C."/>
            <person name="Gallant J."/>
            <person name="Polerecky L."/>
            <person name="Flot J.-F."/>
            <person name="Brandt B.W."/>
            <person name="Braster M."/>
            <person name="Iturbe Espinoza P."/>
            <person name="Aerts J."/>
            <person name="Meima-Franke M."/>
            <person name="Piersma S.R."/>
            <person name="Bunduc C."/>
            <person name="Ummels R."/>
            <person name="Pain A."/>
            <person name="Fleming E.J."/>
            <person name="van der Wel N."/>
            <person name="Gherman V.D."/>
            <person name="Sarbu S.M."/>
            <person name="Bodelier P.L.E."/>
            <person name="Bitter W."/>
        </authorList>
    </citation>
    <scope>NUCLEOTIDE SEQUENCE</scope>
    <source>
        <strain evidence="4">Sulfur Cave</strain>
    </source>
</reference>
<name>A0ABY4QNR4_9MYCO</name>
<keyword evidence="5" id="KW-1185">Reference proteome</keyword>
<evidence type="ECO:0000256" key="2">
    <source>
        <dbReference type="ARBA" id="ARBA00022801"/>
    </source>
</evidence>
<evidence type="ECO:0000313" key="5">
    <source>
        <dbReference type="Proteomes" id="UP001056610"/>
    </source>
</evidence>
<dbReference type="PROSITE" id="PS00893">
    <property type="entry name" value="NUDIX_BOX"/>
    <property type="match status" value="1"/>
</dbReference>
<dbReference type="Proteomes" id="UP001056610">
    <property type="component" value="Chromosome"/>
</dbReference>
<dbReference type="Pfam" id="PF00293">
    <property type="entry name" value="NUDIX"/>
    <property type="match status" value="1"/>
</dbReference>
<organism evidence="4 5">
    <name type="scientific">Candidatus Mycobacterium methanotrophicum</name>
    <dbReference type="NCBI Taxonomy" id="2943498"/>
    <lineage>
        <taxon>Bacteria</taxon>
        <taxon>Bacillati</taxon>
        <taxon>Actinomycetota</taxon>
        <taxon>Actinomycetes</taxon>
        <taxon>Mycobacteriales</taxon>
        <taxon>Mycobacteriaceae</taxon>
        <taxon>Mycobacterium</taxon>
    </lineage>
</organism>
<evidence type="ECO:0000259" key="3">
    <source>
        <dbReference type="PROSITE" id="PS51462"/>
    </source>
</evidence>
<proteinExistence type="predicted"/>
<evidence type="ECO:0000313" key="4">
    <source>
        <dbReference type="EMBL" id="UQX11887.1"/>
    </source>
</evidence>
<evidence type="ECO:0000256" key="1">
    <source>
        <dbReference type="ARBA" id="ARBA00001946"/>
    </source>
</evidence>
<accession>A0ABY4QNR4</accession>
<keyword evidence="2" id="KW-0378">Hydrolase</keyword>
<dbReference type="PANTHER" id="PTHR43046:SF16">
    <property type="entry name" value="ADP-RIBOSE PYROPHOSPHATASE YJHB-RELATED"/>
    <property type="match status" value="1"/>
</dbReference>
<dbReference type="InterPro" id="IPR000086">
    <property type="entry name" value="NUDIX_hydrolase_dom"/>
</dbReference>
<dbReference type="EMBL" id="CP097320">
    <property type="protein sequence ID" value="UQX11887.1"/>
    <property type="molecule type" value="Genomic_DNA"/>
</dbReference>
<dbReference type="RefSeq" id="WP_219067161.1">
    <property type="nucleotide sequence ID" value="NZ_CAJUXY010000016.1"/>
</dbReference>
<dbReference type="InterPro" id="IPR020084">
    <property type="entry name" value="NUDIX_hydrolase_CS"/>
</dbReference>
<protein>
    <submittedName>
        <fullName evidence="4">NUDIX domain-containing protein</fullName>
    </submittedName>
</protein>
<dbReference type="PROSITE" id="PS51462">
    <property type="entry name" value="NUDIX"/>
    <property type="match status" value="1"/>
</dbReference>